<evidence type="ECO:0000256" key="1">
    <source>
        <dbReference type="SAM" id="Phobius"/>
    </source>
</evidence>
<dbReference type="Gene3D" id="1.10.490.10">
    <property type="entry name" value="Globins"/>
    <property type="match status" value="1"/>
</dbReference>
<name>A0A183E7D5_9BILA</name>
<dbReference type="GO" id="GO:0019825">
    <property type="term" value="F:oxygen binding"/>
    <property type="evidence" value="ECO:0007669"/>
    <property type="project" value="InterPro"/>
</dbReference>
<organism evidence="4">
    <name type="scientific">Gongylonema pulchrum</name>
    <dbReference type="NCBI Taxonomy" id="637853"/>
    <lineage>
        <taxon>Eukaryota</taxon>
        <taxon>Metazoa</taxon>
        <taxon>Ecdysozoa</taxon>
        <taxon>Nematoda</taxon>
        <taxon>Chromadorea</taxon>
        <taxon>Rhabditida</taxon>
        <taxon>Spirurina</taxon>
        <taxon>Spiruromorpha</taxon>
        <taxon>Spiruroidea</taxon>
        <taxon>Gongylonematidae</taxon>
        <taxon>Gongylonema</taxon>
    </lineage>
</organism>
<dbReference type="WBParaSite" id="GPUH_0001689801-mRNA-1">
    <property type="protein sequence ID" value="GPUH_0001689801-mRNA-1"/>
    <property type="gene ID" value="GPUH_0001689801"/>
</dbReference>
<accession>A0A183E7D5</accession>
<dbReference type="AlphaFoldDB" id="A0A183E7D5"/>
<evidence type="ECO:0000313" key="2">
    <source>
        <dbReference type="EMBL" id="VDN28722.1"/>
    </source>
</evidence>
<dbReference type="InterPro" id="IPR012292">
    <property type="entry name" value="Globin/Proto"/>
</dbReference>
<dbReference type="OrthoDB" id="5814999at2759"/>
<reference evidence="2 3" key="2">
    <citation type="submission" date="2018-11" db="EMBL/GenBank/DDBJ databases">
        <authorList>
            <consortium name="Pathogen Informatics"/>
        </authorList>
    </citation>
    <scope>NUCLEOTIDE SEQUENCE [LARGE SCALE GENOMIC DNA]</scope>
</reference>
<sequence>MIEQSAGRPRHHRSSAEPSRVFVIARGLIIALFCAVQRLAEEFGGKHVKFRVLGFKADFFGAYADATITECTFLDNAVHPAHQTLAAFSSFVTMVYSSVRDGFYAEMRRMRRASNSFSTGSNSSCRRKIVSADCGADCSPR</sequence>
<proteinExistence type="predicted"/>
<protein>
    <submittedName>
        <fullName evidence="4">Lipase_3 domain-containing protein</fullName>
    </submittedName>
</protein>
<keyword evidence="1" id="KW-1133">Transmembrane helix</keyword>
<evidence type="ECO:0000313" key="4">
    <source>
        <dbReference type="WBParaSite" id="GPUH_0001689801-mRNA-1"/>
    </source>
</evidence>
<keyword evidence="1" id="KW-0472">Membrane</keyword>
<evidence type="ECO:0000313" key="3">
    <source>
        <dbReference type="Proteomes" id="UP000271098"/>
    </source>
</evidence>
<feature type="transmembrane region" description="Helical" evidence="1">
    <location>
        <begin position="21"/>
        <end position="40"/>
    </location>
</feature>
<gene>
    <name evidence="2" type="ORF">GPUH_LOCUS16876</name>
</gene>
<dbReference type="EMBL" id="UYRT01084347">
    <property type="protein sequence ID" value="VDN28722.1"/>
    <property type="molecule type" value="Genomic_DNA"/>
</dbReference>
<dbReference type="GO" id="GO:0020037">
    <property type="term" value="F:heme binding"/>
    <property type="evidence" value="ECO:0007669"/>
    <property type="project" value="InterPro"/>
</dbReference>
<dbReference type="Proteomes" id="UP000271098">
    <property type="component" value="Unassembled WGS sequence"/>
</dbReference>
<reference evidence="4" key="1">
    <citation type="submission" date="2016-06" db="UniProtKB">
        <authorList>
            <consortium name="WormBaseParasite"/>
        </authorList>
    </citation>
    <scope>IDENTIFICATION</scope>
</reference>
<keyword evidence="1" id="KW-0812">Transmembrane</keyword>
<keyword evidence="3" id="KW-1185">Reference proteome</keyword>